<dbReference type="Proteomes" id="UP000244956">
    <property type="component" value="Unassembled WGS sequence"/>
</dbReference>
<reference evidence="3 4" key="1">
    <citation type="submission" date="2018-05" db="EMBL/GenBank/DDBJ databases">
        <title>Marinilabilia rubrum sp. nov., isolated from saltern sediment.</title>
        <authorList>
            <person name="Zhang R."/>
        </authorList>
    </citation>
    <scope>NUCLEOTIDE SEQUENCE [LARGE SCALE GENOMIC DNA]</scope>
    <source>
        <strain evidence="3 4">WTE16</strain>
    </source>
</reference>
<evidence type="ECO:0000313" key="4">
    <source>
        <dbReference type="Proteomes" id="UP000244956"/>
    </source>
</evidence>
<dbReference type="EMBL" id="QEWP01000011">
    <property type="protein sequence ID" value="PWD98854.1"/>
    <property type="molecule type" value="Genomic_DNA"/>
</dbReference>
<dbReference type="PANTHER" id="PTHR35535">
    <property type="entry name" value="HEAT SHOCK PROTEIN HSLJ"/>
    <property type="match status" value="1"/>
</dbReference>
<dbReference type="Pfam" id="PF03724">
    <property type="entry name" value="META"/>
    <property type="match status" value="2"/>
</dbReference>
<feature type="domain" description="DUF306" evidence="1">
    <location>
        <begin position="115"/>
        <end position="218"/>
    </location>
</feature>
<dbReference type="PANTHER" id="PTHR35535:SF1">
    <property type="entry name" value="HEAT SHOCK PROTEIN HSLJ"/>
    <property type="match status" value="1"/>
</dbReference>
<name>A0A2U2B739_9BACT</name>
<dbReference type="Pfam" id="PF14302">
    <property type="entry name" value="DUF4377"/>
    <property type="match status" value="1"/>
</dbReference>
<protein>
    <submittedName>
        <fullName evidence="3">Heat-shock protein HslJ</fullName>
    </submittedName>
</protein>
<dbReference type="RefSeq" id="WP_109265113.1">
    <property type="nucleotide sequence ID" value="NZ_QEWP01000011.1"/>
</dbReference>
<dbReference type="InterPro" id="IPR053147">
    <property type="entry name" value="Hsp_HslJ-like"/>
</dbReference>
<dbReference type="AlphaFoldDB" id="A0A2U2B739"/>
<comment type="caution">
    <text evidence="3">The sequence shown here is derived from an EMBL/GenBank/DDBJ whole genome shotgun (WGS) entry which is preliminary data.</text>
</comment>
<dbReference type="InterPro" id="IPR025485">
    <property type="entry name" value="DUF4377"/>
</dbReference>
<evidence type="ECO:0000259" key="1">
    <source>
        <dbReference type="Pfam" id="PF03724"/>
    </source>
</evidence>
<dbReference type="InterPro" id="IPR005184">
    <property type="entry name" value="DUF306_Meta_HslJ"/>
</dbReference>
<dbReference type="InterPro" id="IPR038670">
    <property type="entry name" value="HslJ-like_sf"/>
</dbReference>
<dbReference type="OrthoDB" id="880459at2"/>
<dbReference type="Gene3D" id="2.40.128.270">
    <property type="match status" value="2"/>
</dbReference>
<evidence type="ECO:0000313" key="3">
    <source>
        <dbReference type="EMBL" id="PWD98854.1"/>
    </source>
</evidence>
<organism evidence="3 4">
    <name type="scientific">Marinilabilia rubra</name>
    <dbReference type="NCBI Taxonomy" id="2162893"/>
    <lineage>
        <taxon>Bacteria</taxon>
        <taxon>Pseudomonadati</taxon>
        <taxon>Bacteroidota</taxon>
        <taxon>Bacteroidia</taxon>
        <taxon>Marinilabiliales</taxon>
        <taxon>Marinilabiliaceae</taxon>
        <taxon>Marinilabilia</taxon>
    </lineage>
</organism>
<keyword evidence="4" id="KW-1185">Reference proteome</keyword>
<sequence length="336" mass="38146">MSRFNFLSGLLGLMIFQSCGSQKSAIMWVSGIKTECPAGAGKMQCMNVHRGENLENAEWENFYSQIENFEFEEGYLKKIKVKEERKEKVPADASSVKYTLIKELVKQPDKRTQIKGNWRLAGLNNHPINKKANLPDLEIRLSEMRVNGYSGCNNYSGTIQQLTQDSIRFGPIMSTKKACLNDNVEPEYYEAVNSVATYIVEEGRLNFFNQHGEKVLSFLKSNEANKRLHDIWNATQIFGEPVTRKNSFPRLEINLTKMKVYGSDGCNNYTGSIKEVTGETIQFGNLASTRKMCSDMQVPDQYLKAINQVAGYRLEGVNLILLDSDNKEVLRFLKGD</sequence>
<proteinExistence type="predicted"/>
<dbReference type="PROSITE" id="PS51257">
    <property type="entry name" value="PROKAR_LIPOPROTEIN"/>
    <property type="match status" value="1"/>
</dbReference>
<feature type="domain" description="DUF306" evidence="1">
    <location>
        <begin position="230"/>
        <end position="332"/>
    </location>
</feature>
<gene>
    <name evidence="3" type="ORF">DDZ16_14045</name>
</gene>
<accession>A0A2U2B739</accession>
<feature type="domain" description="DUF4377" evidence="2">
    <location>
        <begin position="28"/>
        <end position="105"/>
    </location>
</feature>
<evidence type="ECO:0000259" key="2">
    <source>
        <dbReference type="Pfam" id="PF14302"/>
    </source>
</evidence>